<organism evidence="1 2">
    <name type="scientific">Steinernema glaseri</name>
    <dbReference type="NCBI Taxonomy" id="37863"/>
    <lineage>
        <taxon>Eukaryota</taxon>
        <taxon>Metazoa</taxon>
        <taxon>Ecdysozoa</taxon>
        <taxon>Nematoda</taxon>
        <taxon>Chromadorea</taxon>
        <taxon>Rhabditida</taxon>
        <taxon>Tylenchina</taxon>
        <taxon>Panagrolaimomorpha</taxon>
        <taxon>Strongyloidoidea</taxon>
        <taxon>Steinernematidae</taxon>
        <taxon>Steinernema</taxon>
    </lineage>
</organism>
<evidence type="ECO:0000313" key="2">
    <source>
        <dbReference type="WBParaSite" id="L893_g7197.t1"/>
    </source>
</evidence>
<dbReference type="AlphaFoldDB" id="A0A1I8AMQ4"/>
<proteinExistence type="predicted"/>
<accession>A0A1I8AMQ4</accession>
<keyword evidence="1" id="KW-1185">Reference proteome</keyword>
<evidence type="ECO:0000313" key="1">
    <source>
        <dbReference type="Proteomes" id="UP000095287"/>
    </source>
</evidence>
<name>A0A1I8AMQ4_9BILA</name>
<protein>
    <submittedName>
        <fullName evidence="2">FBD domain-containing protein</fullName>
    </submittedName>
</protein>
<dbReference type="Proteomes" id="UP000095287">
    <property type="component" value="Unplaced"/>
</dbReference>
<sequence length="292" mass="34230">MDTVPLCFVEKVVIRTMDWLEKSTIENLKELTSYFGVYASFLHENAICKSVLVRNGEIRVKKCKEWMEDKRRRLIKLDLWHFSFGDEDVGGINDLVHLIRRVGREPMLVLTLWSYRLRKNVVDFSVSCNIAALRLRWRRVEGAVGTILLKLIAKRTLVICEILQNLNEETSQALLELLSQDQFQHLIIGCHTTTQRVLDHWRSAEVNVGKCVALHFRKSKSEEFVRDLLPSEKAVSSRKEELAIYSKLPYLRSPKVGTLHEWKSFHEQRRVYFNYYDISDFYFTSIVTFGVI</sequence>
<dbReference type="WBParaSite" id="L893_g7197.t1">
    <property type="protein sequence ID" value="L893_g7197.t1"/>
    <property type="gene ID" value="L893_g7197"/>
</dbReference>
<reference evidence="2" key="1">
    <citation type="submission" date="2016-11" db="UniProtKB">
        <authorList>
            <consortium name="WormBaseParasite"/>
        </authorList>
    </citation>
    <scope>IDENTIFICATION</scope>
</reference>